<dbReference type="AlphaFoldDB" id="A0A2H1GY31"/>
<feature type="transmembrane region" description="Helical" evidence="14">
    <location>
        <begin position="269"/>
        <end position="298"/>
    </location>
</feature>
<organism evidence="17 18">
    <name type="scientific">Zymoseptoria tritici ST99CH_1E4</name>
    <dbReference type="NCBI Taxonomy" id="1276532"/>
    <lineage>
        <taxon>Eukaryota</taxon>
        <taxon>Fungi</taxon>
        <taxon>Dikarya</taxon>
        <taxon>Ascomycota</taxon>
        <taxon>Pezizomycotina</taxon>
        <taxon>Dothideomycetes</taxon>
        <taxon>Dothideomycetidae</taxon>
        <taxon>Mycosphaerellales</taxon>
        <taxon>Mycosphaerellaceae</taxon>
        <taxon>Zymoseptoria</taxon>
    </lineage>
</organism>
<dbReference type="PANTHER" id="PTHR33048">
    <property type="entry name" value="PTH11-LIKE INTEGRAL MEMBRANE PROTEIN (AFU_ORTHOLOGUE AFUA_5G11245)"/>
    <property type="match status" value="1"/>
</dbReference>
<feature type="transmembrane region" description="Helical" evidence="14">
    <location>
        <begin position="318"/>
        <end position="340"/>
    </location>
</feature>
<proteinExistence type="inferred from homology"/>
<accession>A0A2H1GY31</accession>
<evidence type="ECO:0000256" key="5">
    <source>
        <dbReference type="ARBA" id="ARBA00022525"/>
    </source>
</evidence>
<evidence type="ECO:0000256" key="4">
    <source>
        <dbReference type="ARBA" id="ARBA00010031"/>
    </source>
</evidence>
<dbReference type="GO" id="GO:0098552">
    <property type="term" value="C:side of membrane"/>
    <property type="evidence" value="ECO:0007669"/>
    <property type="project" value="UniProtKB-KW"/>
</dbReference>
<feature type="domain" description="CFEM" evidence="15">
    <location>
        <begin position="64"/>
        <end position="127"/>
    </location>
</feature>
<dbReference type="GO" id="GO:0005576">
    <property type="term" value="C:extracellular region"/>
    <property type="evidence" value="ECO:0007669"/>
    <property type="project" value="UniProtKB-SubCell"/>
</dbReference>
<evidence type="ECO:0000256" key="1">
    <source>
        <dbReference type="ARBA" id="ARBA00004141"/>
    </source>
</evidence>
<evidence type="ECO:0000256" key="3">
    <source>
        <dbReference type="ARBA" id="ARBA00004613"/>
    </source>
</evidence>
<keyword evidence="11" id="KW-1015">Disulfide bond</keyword>
<evidence type="ECO:0000313" key="18">
    <source>
        <dbReference type="Proteomes" id="UP000245764"/>
    </source>
</evidence>
<sequence>MAYSATLSSKSRMRSLFGQAPHEVHGVGCGVRSYTHFRTPPTSFSTPHHSREVRAQIAINLTSIAELPECITTCGTQVLPSLNCAIGAPCYCDQGGSVYSALTACVISKCKTTKEALKGQQFQANSCGWIPHKNAAPRLMAILIAFLTAATLFLIARLASRWPRWGGWGGAGYGWDDIVAVLSFIPIAATFACGFGMKVDGLKACGGMIHNGLGQDVWTLPIPKVLTWELWFFSVQPIYVLSAYSVKTTLILLYLRVWREDASNRKFRLVCKGIGCFVVLAAIAAIMATTFGCVPIAAAWRYTNQANEACINRVGLAYYSGSMNVILDIIIIILPIPKVLALKITTKQKIGLISCFLVGFAVTACAIVRLTTVHKVSNITNATWDFLTFAQWSGIELSMSMICCCMPAMAGFLKRCFRYMTGKSSHESVQADKSLVQENTLHPEKTYDSLHSEMSGDVASVPTYARKIAQAGVGRE</sequence>
<evidence type="ECO:0000256" key="7">
    <source>
        <dbReference type="ARBA" id="ARBA00022692"/>
    </source>
</evidence>
<protein>
    <submittedName>
        <fullName evidence="17">Uncharacterized protein</fullName>
    </submittedName>
</protein>
<evidence type="ECO:0000256" key="13">
    <source>
        <dbReference type="ARBA" id="ARBA00038359"/>
    </source>
</evidence>
<evidence type="ECO:0000259" key="15">
    <source>
        <dbReference type="Pfam" id="PF05730"/>
    </source>
</evidence>
<evidence type="ECO:0000256" key="12">
    <source>
        <dbReference type="ARBA" id="ARBA00023288"/>
    </source>
</evidence>
<evidence type="ECO:0000256" key="6">
    <source>
        <dbReference type="ARBA" id="ARBA00022622"/>
    </source>
</evidence>
<dbReference type="InterPro" id="IPR049326">
    <property type="entry name" value="Rhodopsin_dom_fungi"/>
</dbReference>
<evidence type="ECO:0000256" key="14">
    <source>
        <dbReference type="SAM" id="Phobius"/>
    </source>
</evidence>
<dbReference type="PANTHER" id="PTHR33048:SF47">
    <property type="entry name" value="INTEGRAL MEMBRANE PROTEIN-RELATED"/>
    <property type="match status" value="1"/>
</dbReference>
<keyword evidence="6" id="KW-0325">Glycoprotein</keyword>
<evidence type="ECO:0000256" key="8">
    <source>
        <dbReference type="ARBA" id="ARBA00022729"/>
    </source>
</evidence>
<keyword evidence="10 14" id="KW-0472">Membrane</keyword>
<dbReference type="EMBL" id="LT854261">
    <property type="protein sequence ID" value="SMR58458.1"/>
    <property type="molecule type" value="Genomic_DNA"/>
</dbReference>
<feature type="transmembrane region" description="Helical" evidence="14">
    <location>
        <begin position="238"/>
        <end position="257"/>
    </location>
</feature>
<keyword evidence="6" id="KW-0336">GPI-anchor</keyword>
<evidence type="ECO:0000256" key="10">
    <source>
        <dbReference type="ARBA" id="ARBA00023136"/>
    </source>
</evidence>
<keyword evidence="12" id="KW-0449">Lipoprotein</keyword>
<dbReference type="Proteomes" id="UP000245764">
    <property type="component" value="Chromosome 9"/>
</dbReference>
<comment type="subcellular location">
    <subcellularLocation>
        <location evidence="2">Membrane</location>
        <topology evidence="2">Lipid-anchor</topology>
        <topology evidence="2">GPI-anchor</topology>
    </subcellularLocation>
    <subcellularLocation>
        <location evidence="1">Membrane</location>
        <topology evidence="1">Multi-pass membrane protein</topology>
    </subcellularLocation>
    <subcellularLocation>
        <location evidence="3">Secreted</location>
    </subcellularLocation>
</comment>
<dbReference type="InterPro" id="IPR008427">
    <property type="entry name" value="Extracellular_membr_CFEM_dom"/>
</dbReference>
<evidence type="ECO:0000256" key="11">
    <source>
        <dbReference type="ARBA" id="ARBA00023157"/>
    </source>
</evidence>
<evidence type="ECO:0000256" key="2">
    <source>
        <dbReference type="ARBA" id="ARBA00004589"/>
    </source>
</evidence>
<gene>
    <name evidence="17" type="ORF">ZT1E4_G9193</name>
</gene>
<keyword evidence="7 14" id="KW-0812">Transmembrane</keyword>
<evidence type="ECO:0000259" key="16">
    <source>
        <dbReference type="Pfam" id="PF20684"/>
    </source>
</evidence>
<feature type="transmembrane region" description="Helical" evidence="14">
    <location>
        <begin position="139"/>
        <end position="159"/>
    </location>
</feature>
<keyword evidence="9 14" id="KW-1133">Transmembrane helix</keyword>
<reference evidence="18" key="1">
    <citation type="submission" date="2017-05" db="EMBL/GenBank/DDBJ databases">
        <authorList>
            <person name="Song R."/>
            <person name="Chenine A.L."/>
            <person name="Ruprecht R.M."/>
        </authorList>
    </citation>
    <scope>NUCLEOTIDE SEQUENCE [LARGE SCALE GENOMIC DNA]</scope>
</reference>
<feature type="domain" description="Rhodopsin" evidence="16">
    <location>
        <begin position="171"/>
        <end position="414"/>
    </location>
</feature>
<keyword evidence="8" id="KW-0732">Signal</keyword>
<dbReference type="InterPro" id="IPR052337">
    <property type="entry name" value="SAT4-like"/>
</dbReference>
<feature type="transmembrane region" description="Helical" evidence="14">
    <location>
        <begin position="392"/>
        <end position="413"/>
    </location>
</feature>
<comment type="similarity">
    <text evidence="13">Belongs to the SAT4 family.</text>
</comment>
<comment type="similarity">
    <text evidence="4">Belongs to the RBT5 family.</text>
</comment>
<name>A0A2H1GY31_ZYMTR</name>
<dbReference type="Pfam" id="PF05730">
    <property type="entry name" value="CFEM"/>
    <property type="match status" value="1"/>
</dbReference>
<evidence type="ECO:0000256" key="9">
    <source>
        <dbReference type="ARBA" id="ARBA00022989"/>
    </source>
</evidence>
<dbReference type="Pfam" id="PF20684">
    <property type="entry name" value="Fung_rhodopsin"/>
    <property type="match status" value="1"/>
</dbReference>
<keyword evidence="5" id="KW-0964">Secreted</keyword>
<feature type="transmembrane region" description="Helical" evidence="14">
    <location>
        <begin position="352"/>
        <end position="372"/>
    </location>
</feature>
<evidence type="ECO:0000313" key="17">
    <source>
        <dbReference type="EMBL" id="SMR58458.1"/>
    </source>
</evidence>